<name>A0A3B0RIU6_9ZZZZ</name>
<dbReference type="InterPro" id="IPR005490">
    <property type="entry name" value="LD_TPept_cat_dom"/>
</dbReference>
<dbReference type="EMBL" id="UOEF01000057">
    <property type="protein sequence ID" value="VAV88736.1"/>
    <property type="molecule type" value="Genomic_DNA"/>
</dbReference>
<evidence type="ECO:0000259" key="1">
    <source>
        <dbReference type="PROSITE" id="PS52029"/>
    </source>
</evidence>
<proteinExistence type="predicted"/>
<dbReference type="Pfam" id="PF03734">
    <property type="entry name" value="YkuD"/>
    <property type="match status" value="1"/>
</dbReference>
<accession>A0A3B0RIU6</accession>
<reference evidence="2" key="1">
    <citation type="submission" date="2018-06" db="EMBL/GenBank/DDBJ databases">
        <authorList>
            <person name="Zhirakovskaya E."/>
        </authorList>
    </citation>
    <scope>NUCLEOTIDE SEQUENCE</scope>
</reference>
<dbReference type="CDD" id="cd16913">
    <property type="entry name" value="YkuD_like"/>
    <property type="match status" value="1"/>
</dbReference>
<protein>
    <recommendedName>
        <fullName evidence="1">L,D-TPase catalytic domain-containing protein</fullName>
    </recommendedName>
</protein>
<feature type="domain" description="L,D-TPase catalytic" evidence="1">
    <location>
        <begin position="1"/>
        <end position="45"/>
    </location>
</feature>
<dbReference type="AlphaFoldDB" id="A0A3B0RIU6"/>
<dbReference type="PROSITE" id="PS52029">
    <property type="entry name" value="LD_TPASE"/>
    <property type="match status" value="1"/>
</dbReference>
<organism evidence="2">
    <name type="scientific">hydrothermal vent metagenome</name>
    <dbReference type="NCBI Taxonomy" id="652676"/>
    <lineage>
        <taxon>unclassified sequences</taxon>
        <taxon>metagenomes</taxon>
        <taxon>ecological metagenomes</taxon>
    </lineage>
</organism>
<dbReference type="GO" id="GO:0016740">
    <property type="term" value="F:transferase activity"/>
    <property type="evidence" value="ECO:0007669"/>
    <property type="project" value="InterPro"/>
</dbReference>
<feature type="non-terminal residue" evidence="2">
    <location>
        <position position="1"/>
    </location>
</feature>
<sequence length="45" mass="4973">PGKGSAIFFHIWNEARPTEGCVAIAREDMDFILPQLSPGDVMEII</sequence>
<evidence type="ECO:0000313" key="2">
    <source>
        <dbReference type="EMBL" id="VAV88736.1"/>
    </source>
</evidence>
<gene>
    <name evidence="2" type="ORF">MNBD_ALPHA04-2284</name>
</gene>